<dbReference type="Pfam" id="PF07883">
    <property type="entry name" value="Cupin_2"/>
    <property type="match status" value="1"/>
</dbReference>
<dbReference type="InterPro" id="IPR011051">
    <property type="entry name" value="RmlC_Cupin_sf"/>
</dbReference>
<dbReference type="InterPro" id="IPR052535">
    <property type="entry name" value="Bacilysin_H2HPP_isomerase"/>
</dbReference>
<dbReference type="GeneID" id="83592081"/>
<dbReference type="PANTHER" id="PTHR40112">
    <property type="entry name" value="H2HPP ISOMERASE"/>
    <property type="match status" value="1"/>
</dbReference>
<evidence type="ECO:0000259" key="1">
    <source>
        <dbReference type="Pfam" id="PF07883"/>
    </source>
</evidence>
<dbReference type="InterPro" id="IPR014710">
    <property type="entry name" value="RmlC-like_jellyroll"/>
</dbReference>
<evidence type="ECO:0000313" key="3">
    <source>
        <dbReference type="Proteomes" id="UP000531659"/>
    </source>
</evidence>
<accession>A0A7Y3WQ52</accession>
<dbReference type="RefSeq" id="WP_171295393.1">
    <property type="nucleotide sequence ID" value="NZ_CP077615.1"/>
</dbReference>
<dbReference type="PANTHER" id="PTHR40112:SF1">
    <property type="entry name" value="H2HPP ISOMERASE"/>
    <property type="match status" value="1"/>
</dbReference>
<dbReference type="Proteomes" id="UP000531659">
    <property type="component" value="Unassembled WGS sequence"/>
</dbReference>
<evidence type="ECO:0000313" key="2">
    <source>
        <dbReference type="EMBL" id="NNU74547.1"/>
    </source>
</evidence>
<dbReference type="Gene3D" id="2.60.120.10">
    <property type="entry name" value="Jelly Rolls"/>
    <property type="match status" value="1"/>
</dbReference>
<dbReference type="CDD" id="cd02238">
    <property type="entry name" value="cupin_KdgF"/>
    <property type="match status" value="1"/>
</dbReference>
<dbReference type="EMBL" id="JABEYB010000001">
    <property type="protein sequence ID" value="NNU74547.1"/>
    <property type="molecule type" value="Genomic_DNA"/>
</dbReference>
<comment type="caution">
    <text evidence="2">The sequence shown here is derived from an EMBL/GenBank/DDBJ whole genome shotgun (WGS) entry which is preliminary data.</text>
</comment>
<name>A0A7Y3WQ52_9CLOT</name>
<protein>
    <submittedName>
        <fullName evidence="2">Cupin domain-containing protein</fullName>
    </submittedName>
</protein>
<sequence>MIVRNDDVKLEDLGKGVSRKILAQVSNIMMVEVSFAKGSIGEIHSHVHEQISYILKGSFELNIDGKKEIVKTGDTYYIKPNALHGVLALEDATILDVFTPRREDFLK</sequence>
<organism evidence="2 3">
    <name type="scientific">Clostridium estertheticum</name>
    <dbReference type="NCBI Taxonomy" id="238834"/>
    <lineage>
        <taxon>Bacteria</taxon>
        <taxon>Bacillati</taxon>
        <taxon>Bacillota</taxon>
        <taxon>Clostridia</taxon>
        <taxon>Eubacteriales</taxon>
        <taxon>Clostridiaceae</taxon>
        <taxon>Clostridium</taxon>
    </lineage>
</organism>
<dbReference type="InterPro" id="IPR013096">
    <property type="entry name" value="Cupin_2"/>
</dbReference>
<dbReference type="SUPFAM" id="SSF51182">
    <property type="entry name" value="RmlC-like cupins"/>
    <property type="match status" value="1"/>
</dbReference>
<feature type="domain" description="Cupin type-2" evidence="1">
    <location>
        <begin position="32"/>
        <end position="97"/>
    </location>
</feature>
<reference evidence="2 3" key="1">
    <citation type="submission" date="2020-05" db="EMBL/GenBank/DDBJ databases">
        <title>Complete genome of Clostridium estertheticum subspecies estertheticum, isolated from Vacuum packed lamb meat from New Zealand imported to Switzerland.</title>
        <authorList>
            <person name="Wambui J."/>
            <person name="Stevens M.J.A."/>
            <person name="Stephan R."/>
        </authorList>
    </citation>
    <scope>NUCLEOTIDE SEQUENCE [LARGE SCALE GENOMIC DNA]</scope>
    <source>
        <strain evidence="2 3">CEST001</strain>
    </source>
</reference>
<gene>
    <name evidence="2" type="ORF">HLQ16_01130</name>
</gene>
<dbReference type="PIRSF" id="PIRSF029883">
    <property type="entry name" value="KdgF"/>
    <property type="match status" value="1"/>
</dbReference>
<dbReference type="InterPro" id="IPR025499">
    <property type="entry name" value="KdgF"/>
</dbReference>
<dbReference type="AlphaFoldDB" id="A0A7Y3WQ52"/>
<proteinExistence type="predicted"/>